<organism evidence="2 3">
    <name type="scientific">Rhizobium laguerreae</name>
    <dbReference type="NCBI Taxonomy" id="1076926"/>
    <lineage>
        <taxon>Bacteria</taxon>
        <taxon>Pseudomonadati</taxon>
        <taxon>Pseudomonadota</taxon>
        <taxon>Alphaproteobacteria</taxon>
        <taxon>Hyphomicrobiales</taxon>
        <taxon>Rhizobiaceae</taxon>
        <taxon>Rhizobium/Agrobacterium group</taxon>
        <taxon>Rhizobium</taxon>
    </lineage>
</organism>
<reference evidence="2" key="1">
    <citation type="submission" date="2020-04" db="EMBL/GenBank/DDBJ databases">
        <title>Global-level population genomics supports evidence of horizontal gene transfer on evolution of Rhizobia in Lentils.</title>
        <authorList>
            <person name="Gai Y."/>
            <person name="Cook D."/>
            <person name="Riely B."/>
        </authorList>
    </citation>
    <scope>NUCLEOTIDE SEQUENCE</scope>
    <source>
        <strain evidence="2">TLR9</strain>
    </source>
</reference>
<keyword evidence="1" id="KW-1133">Transmembrane helix</keyword>
<gene>
    <name evidence="2" type="ORF">HFO74_29365</name>
</gene>
<dbReference type="Proteomes" id="UP000758022">
    <property type="component" value="Unassembled WGS sequence"/>
</dbReference>
<name>A0AB35FKZ7_9HYPH</name>
<dbReference type="EMBL" id="JAAXQQ010000011">
    <property type="protein sequence ID" value="MBY3067482.1"/>
    <property type="molecule type" value="Genomic_DNA"/>
</dbReference>
<proteinExistence type="predicted"/>
<feature type="transmembrane region" description="Helical" evidence="1">
    <location>
        <begin position="45"/>
        <end position="67"/>
    </location>
</feature>
<protein>
    <submittedName>
        <fullName evidence="2">Uncharacterized protein</fullName>
    </submittedName>
</protein>
<dbReference type="RefSeq" id="WP_221979962.1">
    <property type="nucleotide sequence ID" value="NZ_JAAXQQ010000011.1"/>
</dbReference>
<keyword evidence="1" id="KW-0812">Transmembrane</keyword>
<evidence type="ECO:0000313" key="2">
    <source>
        <dbReference type="EMBL" id="MBY3067482.1"/>
    </source>
</evidence>
<dbReference type="AlphaFoldDB" id="A0AB35FKZ7"/>
<sequence length="87" mass="9079">MNEASLKHVFSEISKLRGGAASSLLASGSMYSGSFAKDFLSPFDYWTSLAATVGAYIGFILLVIIAVKGVFVATTPIGTEPSTGDKI</sequence>
<comment type="caution">
    <text evidence="2">The sequence shown here is derived from an EMBL/GenBank/DDBJ whole genome shotgun (WGS) entry which is preliminary data.</text>
</comment>
<evidence type="ECO:0000256" key="1">
    <source>
        <dbReference type="SAM" id="Phobius"/>
    </source>
</evidence>
<keyword evidence="1" id="KW-0472">Membrane</keyword>
<accession>A0AB35FKZ7</accession>
<evidence type="ECO:0000313" key="3">
    <source>
        <dbReference type="Proteomes" id="UP000758022"/>
    </source>
</evidence>